<dbReference type="EMBL" id="BARX01000029">
    <property type="protein sequence ID" value="GAD03525.1"/>
    <property type="molecule type" value="Genomic_DNA"/>
</dbReference>
<dbReference type="STRING" id="1331007.AALB_3605"/>
<evidence type="ECO:0000313" key="4">
    <source>
        <dbReference type="Proteomes" id="UP000014461"/>
    </source>
</evidence>
<evidence type="ECO:0000256" key="2">
    <source>
        <dbReference type="HAMAP-Rule" id="MF_02117"/>
    </source>
</evidence>
<dbReference type="OrthoDB" id="7689335at2"/>
<dbReference type="RefSeq" id="WP_016403292.1">
    <property type="nucleotide sequence ID" value="NZ_BARX01000029.1"/>
</dbReference>
<evidence type="ECO:0000256" key="1">
    <source>
        <dbReference type="ARBA" id="ARBA00023231"/>
    </source>
</evidence>
<dbReference type="HAMAP" id="MF_02117">
    <property type="entry name" value="CowN"/>
    <property type="match status" value="1"/>
</dbReference>
<keyword evidence="1 2" id="KW-0535">Nitrogen fixation</keyword>
<dbReference type="Pfam" id="PF20543">
    <property type="entry name" value="CowN"/>
    <property type="match status" value="1"/>
</dbReference>
<accession>R9PQE4</accession>
<reference evidence="3" key="1">
    <citation type="journal article" date="2013" name="Genome Announc.">
        <title>Draft Genome Sequence of Agarivorans albus Strain MKT 106T, an Agarolytic Marine Bacterium.</title>
        <authorList>
            <person name="Yasuike M."/>
            <person name="Nakamura Y."/>
            <person name="Kai W."/>
            <person name="Fujiwara A."/>
            <person name="Fukui Y."/>
            <person name="Satomi M."/>
            <person name="Sano M."/>
        </authorList>
    </citation>
    <scope>NUCLEOTIDE SEQUENCE [LARGE SCALE GENOMIC DNA]</scope>
</reference>
<dbReference type="InterPro" id="IPR024899">
    <property type="entry name" value="CowN"/>
</dbReference>
<protein>
    <recommendedName>
        <fullName evidence="2">N(2)-fixation sustaining protein CowN</fullName>
    </recommendedName>
    <alternativeName>
        <fullName evidence="2">CO weal-nitrogenase</fullName>
    </alternativeName>
</protein>
<organism evidence="3 4">
    <name type="scientific">Agarivorans albus MKT 106</name>
    <dbReference type="NCBI Taxonomy" id="1331007"/>
    <lineage>
        <taxon>Bacteria</taxon>
        <taxon>Pseudomonadati</taxon>
        <taxon>Pseudomonadota</taxon>
        <taxon>Gammaproteobacteria</taxon>
        <taxon>Alteromonadales</taxon>
        <taxon>Alteromonadaceae</taxon>
        <taxon>Agarivorans</taxon>
    </lineage>
</organism>
<comment type="function">
    <text evidence="2">Is required to sustain N(2)-dependent growth in the presence of low levels of carbon monoxide (CO). Probably acts by protecting the N(2) fixation ability of the nitrogenase complex, which is inactivated in the presence of CO.</text>
</comment>
<name>R9PQE4_AGAAL</name>
<gene>
    <name evidence="2" type="primary">cowN</name>
    <name evidence="3" type="ORF">AALB_3605</name>
</gene>
<dbReference type="GO" id="GO:0009399">
    <property type="term" value="P:nitrogen fixation"/>
    <property type="evidence" value="ECO:0007669"/>
    <property type="project" value="UniProtKB-UniRule"/>
</dbReference>
<keyword evidence="4" id="KW-1185">Reference proteome</keyword>
<comment type="caution">
    <text evidence="3">The sequence shown here is derived from an EMBL/GenBank/DDBJ whole genome shotgun (WGS) entry which is preliminary data.</text>
</comment>
<sequence length="94" mass="11149">MSSNITDRYISFCNINCDENADRLISMLEQHLNAKRGGELWLTYFHDKRAEQAKMQRDNLNFIGNQTNPLYEYFEVCEDTQALELLYKIEQECC</sequence>
<proteinExistence type="inferred from homology"/>
<evidence type="ECO:0000313" key="3">
    <source>
        <dbReference type="EMBL" id="GAD03525.1"/>
    </source>
</evidence>
<dbReference type="Proteomes" id="UP000014461">
    <property type="component" value="Unassembled WGS sequence"/>
</dbReference>
<dbReference type="NCBIfam" id="NF033689">
    <property type="entry name" value="N2Fix_CO_CowN"/>
    <property type="match status" value="1"/>
</dbReference>
<comment type="similarity">
    <text evidence="2">Belongs to the CowN family.</text>
</comment>
<dbReference type="AlphaFoldDB" id="R9PQE4"/>